<dbReference type="PANTHER" id="PTHR43060">
    <property type="entry name" value="3-HYDROXYISOBUTYRATE DEHYDROGENASE-LIKE 1, MITOCHONDRIAL-RELATED"/>
    <property type="match status" value="1"/>
</dbReference>
<accession>A0A6V7NZA5</accession>
<dbReference type="InterPro" id="IPR036291">
    <property type="entry name" value="NAD(P)-bd_dom_sf"/>
</dbReference>
<proteinExistence type="predicted"/>
<protein>
    <recommendedName>
        <fullName evidence="2">6-phosphogluconate dehydrogenase NADP-binding domain-containing protein</fullName>
    </recommendedName>
</protein>
<gene>
    <name evidence="3" type="ORF">CB5_LOCUS7009</name>
</gene>
<evidence type="ECO:0000313" key="3">
    <source>
        <dbReference type="EMBL" id="CAD1823798.1"/>
    </source>
</evidence>
<evidence type="ECO:0000259" key="2">
    <source>
        <dbReference type="Pfam" id="PF03446"/>
    </source>
</evidence>
<dbReference type="InterPro" id="IPR008927">
    <property type="entry name" value="6-PGluconate_DH-like_C_sf"/>
</dbReference>
<dbReference type="Gene3D" id="1.10.1040.10">
    <property type="entry name" value="N-(1-d-carboxylethyl)-l-norvaline Dehydrogenase, domain 2"/>
    <property type="match status" value="1"/>
</dbReference>
<sequence>MEKEGEEEGAAGVERGYPVEIRPGSTRIGWIGVGVMAAPWPRASSPPGTTSPSTRARRPRRRASPAPARAWPRPRRRRRRERRRVHDGRPPRRRARRAARPRVRRARRAPRGGVLVDCTSSDPALARAVAAAARAKGCWAVDAPVSGGDVGAREGTLAILAGGDERVVAWLAPLLGRLGRATWMGAPGTGQSAKIANQIAVAGAVVGAAEAASFARAAGLDAATFMEAVGAGGGVEGGGDLRAEDGGEGLHLGGVEEAKEEEDDDDEKEKGAVVVLPGAALFQKLFLGMVANGDGKLGMQGVITVIERMNGL</sequence>
<feature type="domain" description="6-phosphogluconate dehydrogenase NADP-binding" evidence="2">
    <location>
        <begin position="109"/>
        <end position="183"/>
    </location>
</feature>
<dbReference type="AlphaFoldDB" id="A0A6V7NZA5"/>
<dbReference type="SUPFAM" id="SSF48179">
    <property type="entry name" value="6-phosphogluconate dehydrogenase C-terminal domain-like"/>
    <property type="match status" value="1"/>
</dbReference>
<dbReference type="Pfam" id="PF03446">
    <property type="entry name" value="NAD_binding_2"/>
    <property type="match status" value="1"/>
</dbReference>
<reference evidence="3" key="1">
    <citation type="submission" date="2020-07" db="EMBL/GenBank/DDBJ databases">
        <authorList>
            <person name="Lin J."/>
        </authorList>
    </citation>
    <scope>NUCLEOTIDE SEQUENCE</scope>
</reference>
<evidence type="ECO:0000256" key="1">
    <source>
        <dbReference type="SAM" id="MobiDB-lite"/>
    </source>
</evidence>
<dbReference type="Gene3D" id="3.40.50.720">
    <property type="entry name" value="NAD(P)-binding Rossmann-like Domain"/>
    <property type="match status" value="1"/>
</dbReference>
<name>A0A6V7NZA5_ANACO</name>
<dbReference type="EMBL" id="LR862143">
    <property type="protein sequence ID" value="CAD1823798.1"/>
    <property type="molecule type" value="Genomic_DNA"/>
</dbReference>
<dbReference type="InterPro" id="IPR006115">
    <property type="entry name" value="6PGDH_NADP-bd"/>
</dbReference>
<organism evidence="3">
    <name type="scientific">Ananas comosus var. bracteatus</name>
    <name type="common">red pineapple</name>
    <dbReference type="NCBI Taxonomy" id="296719"/>
    <lineage>
        <taxon>Eukaryota</taxon>
        <taxon>Viridiplantae</taxon>
        <taxon>Streptophyta</taxon>
        <taxon>Embryophyta</taxon>
        <taxon>Tracheophyta</taxon>
        <taxon>Spermatophyta</taxon>
        <taxon>Magnoliopsida</taxon>
        <taxon>Liliopsida</taxon>
        <taxon>Poales</taxon>
        <taxon>Bromeliaceae</taxon>
        <taxon>Bromelioideae</taxon>
        <taxon>Ananas</taxon>
    </lineage>
</organism>
<feature type="region of interest" description="Disordered" evidence="1">
    <location>
        <begin position="38"/>
        <end position="109"/>
    </location>
</feature>
<dbReference type="SUPFAM" id="SSF51735">
    <property type="entry name" value="NAD(P)-binding Rossmann-fold domains"/>
    <property type="match status" value="1"/>
</dbReference>
<feature type="compositionally biased region" description="Low complexity" evidence="1">
    <location>
        <begin position="41"/>
        <end position="54"/>
    </location>
</feature>
<dbReference type="PANTHER" id="PTHR43060:SF13">
    <property type="entry name" value="3-HYDROXYISOBUTYRATE DEHYDROGENASE-LIKE 2, MITOCHONDRIAL-RELATED"/>
    <property type="match status" value="1"/>
</dbReference>
<feature type="region of interest" description="Disordered" evidence="1">
    <location>
        <begin position="1"/>
        <end position="25"/>
    </location>
</feature>
<dbReference type="GO" id="GO:0050661">
    <property type="term" value="F:NADP binding"/>
    <property type="evidence" value="ECO:0007669"/>
    <property type="project" value="InterPro"/>
</dbReference>
<dbReference type="InterPro" id="IPR013328">
    <property type="entry name" value="6PGD_dom2"/>
</dbReference>
<feature type="compositionally biased region" description="Basic residues" evidence="1">
    <location>
        <begin position="72"/>
        <end position="109"/>
    </location>
</feature>